<sequence length="272" mass="31571">MVLRNIDLPKYGTYLFESKHKDKDVVHEHHHPIHQILYIIEGQGHIIIDGISHSVTQDNTMIIAPFSKHSIISNSSLTMLVLAFDKKSLDTTIQLDLINAFFQISSSLKPNSIVSSELRQLLRKMLFEQSNNSIIKSSALKIYLLQLLLIIARSQEFTQYIDTNSIRAERIKQVIETQYYEPLTLSIISSRMGLSSRYLNAIFKEQYHLTPMQYLSDVRVQHAQKLLVESDKEIVTICFEVGYETLSTFYRVFKKSLNMSPNQYRQTHKYPN</sequence>
<dbReference type="SUPFAM" id="SSF46689">
    <property type="entry name" value="Homeodomain-like"/>
    <property type="match status" value="2"/>
</dbReference>
<dbReference type="STRING" id="1236973.JCM9157_2328"/>
<name>W4QV64_HALA3</name>
<proteinExistence type="predicted"/>
<dbReference type="SMART" id="SM00342">
    <property type="entry name" value="HTH_ARAC"/>
    <property type="match status" value="1"/>
</dbReference>
<evidence type="ECO:0000256" key="3">
    <source>
        <dbReference type="ARBA" id="ARBA00023163"/>
    </source>
</evidence>
<dbReference type="AlphaFoldDB" id="W4QV64"/>
<dbReference type="Gene3D" id="2.60.120.10">
    <property type="entry name" value="Jelly Rolls"/>
    <property type="match status" value="1"/>
</dbReference>
<dbReference type="Pfam" id="PF12833">
    <property type="entry name" value="HTH_18"/>
    <property type="match status" value="1"/>
</dbReference>
<dbReference type="EMBL" id="BAUV01000016">
    <property type="protein sequence ID" value="GAE35229.1"/>
    <property type="molecule type" value="Genomic_DNA"/>
</dbReference>
<keyword evidence="2" id="KW-0238">DNA-binding</keyword>
<accession>W4QV64</accession>
<evidence type="ECO:0000313" key="5">
    <source>
        <dbReference type="EMBL" id="GAE35229.1"/>
    </source>
</evidence>
<dbReference type="InterPro" id="IPR037923">
    <property type="entry name" value="HTH-like"/>
</dbReference>
<dbReference type="PANTHER" id="PTHR43280">
    <property type="entry name" value="ARAC-FAMILY TRANSCRIPTIONAL REGULATOR"/>
    <property type="match status" value="1"/>
</dbReference>
<dbReference type="RefSeq" id="WP_035664562.1">
    <property type="nucleotide sequence ID" value="NZ_BAUV01000016.1"/>
</dbReference>
<dbReference type="SUPFAM" id="SSF51215">
    <property type="entry name" value="Regulatory protein AraC"/>
    <property type="match status" value="1"/>
</dbReference>
<dbReference type="GO" id="GO:0003700">
    <property type="term" value="F:DNA-binding transcription factor activity"/>
    <property type="evidence" value="ECO:0007669"/>
    <property type="project" value="InterPro"/>
</dbReference>
<keyword evidence="3" id="KW-0804">Transcription</keyword>
<reference evidence="5 6" key="1">
    <citation type="journal article" date="2014" name="Genome Announc.">
        <title>Draft Genome Sequences of Three Alkaliphilic Bacillus Strains, Bacillus wakoensis JCM 9140T, Bacillus akibai JCM 9157T, and Bacillus hemicellulosilyticus JCM 9152T.</title>
        <authorList>
            <person name="Yuki M."/>
            <person name="Oshima K."/>
            <person name="Suda W."/>
            <person name="Oshida Y."/>
            <person name="Kitamura K."/>
            <person name="Iida T."/>
            <person name="Hattori M."/>
            <person name="Ohkuma M."/>
        </authorList>
    </citation>
    <scope>NUCLEOTIDE SEQUENCE [LARGE SCALE GENOMIC DNA]</scope>
    <source>
        <strain evidence="5 6">JCM 9157</strain>
    </source>
</reference>
<dbReference type="InterPro" id="IPR018060">
    <property type="entry name" value="HTH_AraC"/>
</dbReference>
<dbReference type="PROSITE" id="PS00041">
    <property type="entry name" value="HTH_ARAC_FAMILY_1"/>
    <property type="match status" value="1"/>
</dbReference>
<evidence type="ECO:0000259" key="4">
    <source>
        <dbReference type="PROSITE" id="PS01124"/>
    </source>
</evidence>
<dbReference type="InterPro" id="IPR003313">
    <property type="entry name" value="AraC-bd"/>
</dbReference>
<dbReference type="Proteomes" id="UP000018896">
    <property type="component" value="Unassembled WGS sequence"/>
</dbReference>
<evidence type="ECO:0000256" key="2">
    <source>
        <dbReference type="ARBA" id="ARBA00023125"/>
    </source>
</evidence>
<gene>
    <name evidence="5" type="ORF">JCM9157_2328</name>
</gene>
<dbReference type="Pfam" id="PF02311">
    <property type="entry name" value="AraC_binding"/>
    <property type="match status" value="1"/>
</dbReference>
<protein>
    <submittedName>
        <fullName evidence="5">Transcriptional regulator</fullName>
    </submittedName>
</protein>
<dbReference type="PROSITE" id="PS01124">
    <property type="entry name" value="HTH_ARAC_FAMILY_2"/>
    <property type="match status" value="1"/>
</dbReference>
<dbReference type="InterPro" id="IPR014710">
    <property type="entry name" value="RmlC-like_jellyroll"/>
</dbReference>
<organism evidence="5 6">
    <name type="scientific">Halalkalibacter akibai (strain ATCC 43226 / DSM 21942 / CIP 109018 / JCM 9157 / 1139)</name>
    <name type="common">Bacillus akibai</name>
    <dbReference type="NCBI Taxonomy" id="1236973"/>
    <lineage>
        <taxon>Bacteria</taxon>
        <taxon>Bacillati</taxon>
        <taxon>Bacillota</taxon>
        <taxon>Bacilli</taxon>
        <taxon>Bacillales</taxon>
        <taxon>Bacillaceae</taxon>
        <taxon>Halalkalibacter</taxon>
    </lineage>
</organism>
<dbReference type="OrthoDB" id="9816335at2"/>
<evidence type="ECO:0000256" key="1">
    <source>
        <dbReference type="ARBA" id="ARBA00023015"/>
    </source>
</evidence>
<feature type="domain" description="HTH araC/xylS-type" evidence="4">
    <location>
        <begin position="169"/>
        <end position="267"/>
    </location>
</feature>
<keyword evidence="6" id="KW-1185">Reference proteome</keyword>
<dbReference type="PANTHER" id="PTHR43280:SF28">
    <property type="entry name" value="HTH-TYPE TRANSCRIPTIONAL ACTIVATOR RHAS"/>
    <property type="match status" value="1"/>
</dbReference>
<dbReference type="InterPro" id="IPR018062">
    <property type="entry name" value="HTH_AraC-typ_CS"/>
</dbReference>
<dbReference type="InterPro" id="IPR009057">
    <property type="entry name" value="Homeodomain-like_sf"/>
</dbReference>
<dbReference type="eggNOG" id="COG1917">
    <property type="taxonomic scope" value="Bacteria"/>
</dbReference>
<dbReference type="GO" id="GO:0043565">
    <property type="term" value="F:sequence-specific DNA binding"/>
    <property type="evidence" value="ECO:0007669"/>
    <property type="project" value="InterPro"/>
</dbReference>
<evidence type="ECO:0000313" key="6">
    <source>
        <dbReference type="Proteomes" id="UP000018896"/>
    </source>
</evidence>
<keyword evidence="1" id="KW-0805">Transcription regulation</keyword>
<dbReference type="eggNOG" id="COG2207">
    <property type="taxonomic scope" value="Bacteria"/>
</dbReference>
<comment type="caution">
    <text evidence="5">The sequence shown here is derived from an EMBL/GenBank/DDBJ whole genome shotgun (WGS) entry which is preliminary data.</text>
</comment>
<dbReference type="Gene3D" id="1.10.10.60">
    <property type="entry name" value="Homeodomain-like"/>
    <property type="match status" value="2"/>
</dbReference>